<dbReference type="Proteomes" id="UP000714275">
    <property type="component" value="Unassembled WGS sequence"/>
</dbReference>
<name>A0A9P6ZPZ4_9AGAM</name>
<keyword evidence="1" id="KW-0479">Metal-binding</keyword>
<feature type="compositionally biased region" description="Polar residues" evidence="4">
    <location>
        <begin position="941"/>
        <end position="955"/>
    </location>
</feature>
<evidence type="ECO:0000313" key="6">
    <source>
        <dbReference type="Proteomes" id="UP000714275"/>
    </source>
</evidence>
<keyword evidence="3" id="KW-0862">Zinc</keyword>
<dbReference type="OrthoDB" id="2122982at2759"/>
<keyword evidence="2" id="KW-0863">Zinc-finger</keyword>
<dbReference type="Gene3D" id="3.30.60.90">
    <property type="match status" value="1"/>
</dbReference>
<protein>
    <recommendedName>
        <fullName evidence="7">ZZ-type domain-containing protein</fullName>
    </recommendedName>
</protein>
<dbReference type="AlphaFoldDB" id="A0A9P6ZPZ4"/>
<dbReference type="SUPFAM" id="SSF57850">
    <property type="entry name" value="RING/U-box"/>
    <property type="match status" value="1"/>
</dbReference>
<dbReference type="GO" id="GO:0008270">
    <property type="term" value="F:zinc ion binding"/>
    <property type="evidence" value="ECO:0007669"/>
    <property type="project" value="UniProtKB-KW"/>
</dbReference>
<organism evidence="5 6">
    <name type="scientific">Suillus placidus</name>
    <dbReference type="NCBI Taxonomy" id="48579"/>
    <lineage>
        <taxon>Eukaryota</taxon>
        <taxon>Fungi</taxon>
        <taxon>Dikarya</taxon>
        <taxon>Basidiomycota</taxon>
        <taxon>Agaricomycotina</taxon>
        <taxon>Agaricomycetes</taxon>
        <taxon>Agaricomycetidae</taxon>
        <taxon>Boletales</taxon>
        <taxon>Suillineae</taxon>
        <taxon>Suillaceae</taxon>
        <taxon>Suillus</taxon>
    </lineage>
</organism>
<evidence type="ECO:0000256" key="1">
    <source>
        <dbReference type="ARBA" id="ARBA00022723"/>
    </source>
</evidence>
<evidence type="ECO:0000256" key="3">
    <source>
        <dbReference type="ARBA" id="ARBA00022833"/>
    </source>
</evidence>
<gene>
    <name evidence="5" type="ORF">EV702DRAFT_1280476</name>
</gene>
<dbReference type="InterPro" id="IPR018247">
    <property type="entry name" value="EF_Hand_1_Ca_BS"/>
</dbReference>
<evidence type="ECO:0000256" key="4">
    <source>
        <dbReference type="SAM" id="MobiDB-lite"/>
    </source>
</evidence>
<reference evidence="5" key="1">
    <citation type="journal article" date="2020" name="New Phytol.">
        <title>Comparative genomics reveals dynamic genome evolution in host specialist ectomycorrhizal fungi.</title>
        <authorList>
            <person name="Lofgren L.A."/>
            <person name="Nguyen N.H."/>
            <person name="Vilgalys R."/>
            <person name="Ruytinx J."/>
            <person name="Liao H.L."/>
            <person name="Branco S."/>
            <person name="Kuo A."/>
            <person name="LaButti K."/>
            <person name="Lipzen A."/>
            <person name="Andreopoulos W."/>
            <person name="Pangilinan J."/>
            <person name="Riley R."/>
            <person name="Hundley H."/>
            <person name="Na H."/>
            <person name="Barry K."/>
            <person name="Grigoriev I.V."/>
            <person name="Stajich J.E."/>
            <person name="Kennedy P.G."/>
        </authorList>
    </citation>
    <scope>NUCLEOTIDE SEQUENCE</scope>
    <source>
        <strain evidence="5">DOB743</strain>
    </source>
</reference>
<accession>A0A9P6ZPZ4</accession>
<dbReference type="PROSITE" id="PS00018">
    <property type="entry name" value="EF_HAND_1"/>
    <property type="match status" value="1"/>
</dbReference>
<dbReference type="InterPro" id="IPR043145">
    <property type="entry name" value="Znf_ZZ_sf"/>
</dbReference>
<dbReference type="EMBL" id="JABBWD010000040">
    <property type="protein sequence ID" value="KAG1774574.1"/>
    <property type="molecule type" value="Genomic_DNA"/>
</dbReference>
<comment type="caution">
    <text evidence="5">The sequence shown here is derived from an EMBL/GenBank/DDBJ whole genome shotgun (WGS) entry which is preliminary data.</text>
</comment>
<proteinExistence type="predicted"/>
<sequence>MDHQEQVISDTSVDQTQKVLDNVILSSNLASARKLKKLNLAEVVVTQTTQEIRSDYNQNTAETQAIVDLTKKSTSDFLGEAKKVVDALDSLQHIHPLVDVAIILFKAVVNLELTRRENDRKVVLMISQASNMMNMLHLLKGTRENPIMGPHGEIPGPLQPVLNDIRQDIVDCGNAIDKFHKSKLMVKLFRSSHWAGEFVNICNNFSKRTQDLQLALSLSTLLKVDITNDKLEKLTILIQRPSERELRFEKEVQKRGGRDQCLENNDKLAELMKITESWEARPQKPGSKIASTNGSGDEQYRLDVTLFHDLHAPLRSLLDENHQVFMFKLDRQAADIKDAIKDSETRIIWAFNSRFRLVKDLHLQYIWKEMKWPTNVKTLYFIAELHDYYANCFSRLRHDAVLLHAMSGASSLVVQISPSSPTSSVVSDLEGEDRELPAIDPAYHELPTVDPADKWCLKYLTVFYVPSLSESFDNDANGLVSIREVNAFTSVIPQGWSLLQALAYWAAGWRVDSQHYHTQIEQVLASMIDVQADALPENRRCIATYLNDVVDAITRLVRSLAELRSEHSDLNLMQLTDQRRNAQEKMLAHKLNKVQYEIDSRDSLKLFESGRIENFLLPLLYLVISRHLQIMKLASTVILVERELVSATQTIWNILGGVNLRMEQLAGVFQQCHDKSSPPIIAESFRQQGIDPKMRFKWYAHGLYNFWYSSERITRDTEYWETHNFGFDDTELEIDATALKLGPFCPTEGRELLERPVMFTAFSAGQQPEDPKEEYIRLWCMNALHADKWRKFYAHDVPSYLSLKDKERFNTLCQELLPADLKRWNSLAELHLRSRLFDCQCNACDYLITDVTHRCLDRECDDYDLCAECESLPVSKHKYPSNHKSTHNMLVFRASLPYVAYERANYHARNTLLLHAAPLKGPSREDKSLTQFDGPELPHSTEATQEDVSSTSVNSGEDDEKSSGDAIVALSGTAATSVTNEGAYTCAECGVKLNIYYVCLHCREHTSIALCGDCAFRDVFNVVTQHHPYKHWLVKIKDKVQDADGMSDEPVDNSDKTSALASLSSDSRVDNLAAMVESRFTELDLRISGLVTQVDQIMLNLAELTGKAQPLSGSVNDS</sequence>
<feature type="region of interest" description="Disordered" evidence="4">
    <location>
        <begin position="921"/>
        <end position="963"/>
    </location>
</feature>
<evidence type="ECO:0000256" key="2">
    <source>
        <dbReference type="ARBA" id="ARBA00022771"/>
    </source>
</evidence>
<evidence type="ECO:0000313" key="5">
    <source>
        <dbReference type="EMBL" id="KAG1774574.1"/>
    </source>
</evidence>
<keyword evidence="6" id="KW-1185">Reference proteome</keyword>
<evidence type="ECO:0008006" key="7">
    <source>
        <dbReference type="Google" id="ProtNLM"/>
    </source>
</evidence>